<dbReference type="GO" id="GO:0032266">
    <property type="term" value="F:phosphatidylinositol-3-phosphate binding"/>
    <property type="evidence" value="ECO:0007669"/>
    <property type="project" value="UniProtKB-ARBA"/>
</dbReference>
<organism evidence="5">
    <name type="scientific">Vanderwaltozyma polyspora (strain ATCC 22028 / DSM 70294 / BCRC 21397 / CBS 2163 / NBRC 10782 / NRRL Y-8283 / UCD 57-17)</name>
    <name type="common">Kluyveromyces polysporus</name>
    <dbReference type="NCBI Taxonomy" id="436907"/>
    <lineage>
        <taxon>Eukaryota</taxon>
        <taxon>Fungi</taxon>
        <taxon>Dikarya</taxon>
        <taxon>Ascomycota</taxon>
        <taxon>Saccharomycotina</taxon>
        <taxon>Saccharomycetes</taxon>
        <taxon>Saccharomycetales</taxon>
        <taxon>Saccharomycetaceae</taxon>
        <taxon>Vanderwaltozyma</taxon>
    </lineage>
</organism>
<dbReference type="SUPFAM" id="SSF64268">
    <property type="entry name" value="PX domain"/>
    <property type="match status" value="1"/>
</dbReference>
<dbReference type="PROSITE" id="PS50195">
    <property type="entry name" value="PX"/>
    <property type="match status" value="1"/>
</dbReference>
<dbReference type="OMA" id="WETFYNI"/>
<dbReference type="CDD" id="cd06861">
    <property type="entry name" value="PX_Vps5p"/>
    <property type="match status" value="1"/>
</dbReference>
<dbReference type="InterPro" id="IPR037868">
    <property type="entry name" value="PX_Vps5"/>
</dbReference>
<dbReference type="InterPro" id="IPR027267">
    <property type="entry name" value="AH/BAR_dom_sf"/>
</dbReference>
<feature type="domain" description="PX" evidence="3">
    <location>
        <begin position="273"/>
        <end position="388"/>
    </location>
</feature>
<dbReference type="eggNOG" id="KOG2273">
    <property type="taxonomic scope" value="Eukaryota"/>
</dbReference>
<feature type="coiled-coil region" evidence="1">
    <location>
        <begin position="452"/>
        <end position="479"/>
    </location>
</feature>
<feature type="region of interest" description="Disordered" evidence="2">
    <location>
        <begin position="243"/>
        <end position="264"/>
    </location>
</feature>
<dbReference type="InterPro" id="IPR015404">
    <property type="entry name" value="Vps5_C"/>
</dbReference>
<dbReference type="KEGG" id="vpo:Kpol_1018p74"/>
<dbReference type="Gene3D" id="1.20.1270.60">
    <property type="entry name" value="Arfaptin homology (AH) domain/BAR domain"/>
    <property type="match status" value="1"/>
</dbReference>
<dbReference type="GO" id="GO:0042147">
    <property type="term" value="P:retrograde transport, endosome to Golgi"/>
    <property type="evidence" value="ECO:0007669"/>
    <property type="project" value="TreeGrafter"/>
</dbReference>
<feature type="region of interest" description="Disordered" evidence="2">
    <location>
        <begin position="177"/>
        <end position="205"/>
    </location>
</feature>
<evidence type="ECO:0000256" key="1">
    <source>
        <dbReference type="SAM" id="Coils"/>
    </source>
</evidence>
<dbReference type="HOGENOM" id="CLU_021752_0_0_1"/>
<keyword evidence="1" id="KW-0175">Coiled coil</keyword>
<dbReference type="STRING" id="436907.A7TDS2"/>
<protein>
    <recommendedName>
        <fullName evidence="3">PX domain-containing protein</fullName>
    </recommendedName>
</protein>
<dbReference type="InParanoid" id="A7TDS2"/>
<dbReference type="PANTHER" id="PTHR10555:SF170">
    <property type="entry name" value="FI18122P1"/>
    <property type="match status" value="1"/>
</dbReference>
<evidence type="ECO:0000259" key="3">
    <source>
        <dbReference type="PROSITE" id="PS50195"/>
    </source>
</evidence>
<dbReference type="Gene3D" id="3.30.1520.10">
    <property type="entry name" value="Phox-like domain"/>
    <property type="match status" value="1"/>
</dbReference>
<reference evidence="4 5" key="1">
    <citation type="journal article" date="2007" name="Proc. Natl. Acad. Sci. U.S.A.">
        <title>Independent sorting-out of thousands of duplicated gene pairs in two yeast species descended from a whole-genome duplication.</title>
        <authorList>
            <person name="Scannell D.R."/>
            <person name="Frank A.C."/>
            <person name="Conant G.C."/>
            <person name="Byrne K.P."/>
            <person name="Woolfit M."/>
            <person name="Wolfe K.H."/>
        </authorList>
    </citation>
    <scope>NUCLEOTIDE SEQUENCE [LARGE SCALE GENOMIC DNA]</scope>
    <source>
        <strain evidence="5">ATCC 22028 / DSM 70294 / BCRC 21397 / CBS 2163 / NBRC 10782 / NRRL Y-8283 / UCD 57-17</strain>
    </source>
</reference>
<dbReference type="GO" id="GO:0005768">
    <property type="term" value="C:endosome"/>
    <property type="evidence" value="ECO:0007669"/>
    <property type="project" value="TreeGrafter"/>
</dbReference>
<dbReference type="OrthoDB" id="271164at2759"/>
<sequence>MEFEDDLTAPVWDELGTGKPNIVEQKKQRYNGDRKVDLEFGSFGMGSTSLGLKTEGLDHVVDIDSGTVVNSNDHGNDELYLWGDHPDTSDLKGTLEGEEDKKLIDQLAPPSLSSLDISGVDVEITSVDENKPLFGDVGKGDDIFPLKLDTESNNILKDRKVSSSSLSKSSKRNVLFTYSRSSHQRNKNSDDNSISKDDISEVDDPLSPKKKIDKLILLDSLPNKNNNDISHSNTDELELSINEDQESSLSEHVKNKREMVSGSEEEEIVEAPVDFIINVTDPIKVGDMTSAHVEYLITSKSPLLEPNSSSVYRRYSDVRWLYRQLQSNHWGRVVPPPPEKQIIGRFQVNFIEYRRSQFELMLRDIANDPVLQKDDAFISFLTSVDFFNERRILERLSGSYASNDSSDLSEVAISEIKLLGKEDAELVIREGGIDSEYSSSFMNITFISPMKYRETDETLKKEKQKIDILELHLKQLYRSLDLIDLGDREILKSIEEFSDSLQLLSPSELLEKSNILLSKFSRAHIELNEILKNYNFGDLPKLCMIQDYYVRSILSLKAIFNQRDKLGYYLIIVEDDYLKLRTRVHKAEGSPLATTNAKKVDMMKDECLLLENRYKRIKYKWNEIGKEIKKELIRFNFDKFISIKAKILNFVELSILIQHKKLEIWEQFYKESL</sequence>
<evidence type="ECO:0000313" key="4">
    <source>
        <dbReference type="EMBL" id="EDO19542.1"/>
    </source>
</evidence>
<dbReference type="GeneID" id="5547899"/>
<proteinExistence type="predicted"/>
<dbReference type="EMBL" id="DS480378">
    <property type="protein sequence ID" value="EDO19542.1"/>
    <property type="molecule type" value="Genomic_DNA"/>
</dbReference>
<dbReference type="GO" id="GO:0005829">
    <property type="term" value="C:cytosol"/>
    <property type="evidence" value="ECO:0007669"/>
    <property type="project" value="GOC"/>
</dbReference>
<dbReference type="Pfam" id="PF09325">
    <property type="entry name" value="Vps5"/>
    <property type="match status" value="1"/>
</dbReference>
<keyword evidence="5" id="KW-1185">Reference proteome</keyword>
<dbReference type="PANTHER" id="PTHR10555">
    <property type="entry name" value="SORTING NEXIN"/>
    <property type="match status" value="1"/>
</dbReference>
<dbReference type="Pfam" id="PF00787">
    <property type="entry name" value="PX"/>
    <property type="match status" value="1"/>
</dbReference>
<accession>A7TDS2</accession>
<feature type="compositionally biased region" description="Basic and acidic residues" evidence="2">
    <location>
        <begin position="187"/>
        <end position="199"/>
    </location>
</feature>
<feature type="compositionally biased region" description="Basic and acidic residues" evidence="2">
    <location>
        <begin position="249"/>
        <end position="259"/>
    </location>
</feature>
<dbReference type="GO" id="GO:0045053">
    <property type="term" value="P:protein retention in Golgi apparatus"/>
    <property type="evidence" value="ECO:0007669"/>
    <property type="project" value="TreeGrafter"/>
</dbReference>
<name>A7TDS2_VANPO</name>
<dbReference type="RefSeq" id="XP_001647400.1">
    <property type="nucleotide sequence ID" value="XM_001647350.1"/>
</dbReference>
<evidence type="ECO:0000256" key="2">
    <source>
        <dbReference type="SAM" id="MobiDB-lite"/>
    </source>
</evidence>
<dbReference type="SMART" id="SM00312">
    <property type="entry name" value="PX"/>
    <property type="match status" value="1"/>
</dbReference>
<dbReference type="AlphaFoldDB" id="A7TDS2"/>
<evidence type="ECO:0000313" key="5">
    <source>
        <dbReference type="Proteomes" id="UP000000267"/>
    </source>
</evidence>
<dbReference type="PhylomeDB" id="A7TDS2"/>
<dbReference type="CDD" id="cd07596">
    <property type="entry name" value="BAR_SNX"/>
    <property type="match status" value="1"/>
</dbReference>
<gene>
    <name evidence="4" type="ORF">Kpol_1018p74</name>
</gene>
<dbReference type="InterPro" id="IPR001683">
    <property type="entry name" value="PX_dom"/>
</dbReference>
<dbReference type="InterPro" id="IPR036871">
    <property type="entry name" value="PX_dom_sf"/>
</dbReference>
<dbReference type="Proteomes" id="UP000000267">
    <property type="component" value="Unassembled WGS sequence"/>
</dbReference>